<dbReference type="Proteomes" id="UP001164187">
    <property type="component" value="Chromosome"/>
</dbReference>
<dbReference type="EMBL" id="CP114052">
    <property type="protein sequence ID" value="WAW15192.1"/>
    <property type="molecule type" value="Genomic_DNA"/>
</dbReference>
<feature type="domain" description="Cyclodeaminase/cyclohydrolase" evidence="1">
    <location>
        <begin position="11"/>
        <end position="191"/>
    </location>
</feature>
<dbReference type="RefSeq" id="WP_269311886.1">
    <property type="nucleotide sequence ID" value="NZ_CP114052.1"/>
</dbReference>
<dbReference type="Pfam" id="PF04961">
    <property type="entry name" value="FTCD_C"/>
    <property type="match status" value="1"/>
</dbReference>
<dbReference type="Gene3D" id="1.20.120.680">
    <property type="entry name" value="Formiminotetrahydrofolate cyclodeaminase monomer, up-and-down helical bundle"/>
    <property type="match status" value="1"/>
</dbReference>
<evidence type="ECO:0000313" key="3">
    <source>
        <dbReference type="Proteomes" id="UP001164187"/>
    </source>
</evidence>
<dbReference type="InterPro" id="IPR036178">
    <property type="entry name" value="Formintransfe-cycloase-like_sf"/>
</dbReference>
<gene>
    <name evidence="2" type="ORF">O0R46_01720</name>
</gene>
<organism evidence="2 3">
    <name type="scientific">Peptostreptococcus equinus</name>
    <dbReference type="NCBI Taxonomy" id="3003601"/>
    <lineage>
        <taxon>Bacteria</taxon>
        <taxon>Bacillati</taxon>
        <taxon>Bacillota</taxon>
        <taxon>Clostridia</taxon>
        <taxon>Peptostreptococcales</taxon>
        <taxon>Peptostreptococcaceae</taxon>
        <taxon>Peptostreptococcus</taxon>
    </lineage>
</organism>
<dbReference type="InterPro" id="IPR007044">
    <property type="entry name" value="Cyclodeamin/CycHdrlase"/>
</dbReference>
<keyword evidence="3" id="KW-1185">Reference proteome</keyword>
<accession>A0ABY7JPB5</accession>
<evidence type="ECO:0000259" key="1">
    <source>
        <dbReference type="Pfam" id="PF04961"/>
    </source>
</evidence>
<sequence length="214" mass="23995">MDNNKKYIDMSLEEFSNILAAKTTMPGGGSAAAYVASLGNSLASMVANFTIGKKAYQEYDKNMEAILKDTEKLNLRLLELVDKDAEEFLKLSAAYSLPKGSEEEKILADKEKQKCLKLTASVPMDLLKECKNIVDLHEKLSIMGSKMLLSDVGVGVLMVRSAALSAKINIAINIKYILDEDFTKKYESDMQVLVKYIEEKCDKIYNEIYYKICK</sequence>
<evidence type="ECO:0000313" key="2">
    <source>
        <dbReference type="EMBL" id="WAW15192.1"/>
    </source>
</evidence>
<protein>
    <submittedName>
        <fullName evidence="2">Cyclodeaminase/cyclohydrolase family protein</fullName>
    </submittedName>
</protein>
<proteinExistence type="predicted"/>
<name>A0ABY7JPB5_9FIRM</name>
<reference evidence="2" key="1">
    <citation type="submission" date="2022-12" db="EMBL/GenBank/DDBJ databases">
        <title>Peptostreptococcus.</title>
        <authorList>
            <person name="Lee S.H."/>
        </authorList>
    </citation>
    <scope>NUCLEOTIDE SEQUENCE</scope>
    <source>
        <strain evidence="2">CBA3647</strain>
    </source>
</reference>
<dbReference type="SUPFAM" id="SSF101262">
    <property type="entry name" value="Methenyltetrahydrofolate cyclohydrolase-like"/>
    <property type="match status" value="1"/>
</dbReference>